<comment type="catalytic activity">
    <reaction evidence="7">
        <text>a peptidoglycan chain = a peptidoglycan chain with N-acetyl-1,6-anhydromuramyl-[peptide] at the reducing end + a peptidoglycan chain with N-acetylglucosamine at the non-reducing end.</text>
        <dbReference type="EC" id="4.2.2.29"/>
    </reaction>
</comment>
<dbReference type="NCBIfam" id="TIGR00247">
    <property type="entry name" value="endolytic transglycosylase MltG"/>
    <property type="match status" value="1"/>
</dbReference>
<dbReference type="EC" id="4.2.2.29" evidence="7"/>
<organism evidence="8 9">
    <name type="scientific">Dyadobacter koreensis</name>
    <dbReference type="NCBI Taxonomy" id="408657"/>
    <lineage>
        <taxon>Bacteria</taxon>
        <taxon>Pseudomonadati</taxon>
        <taxon>Bacteroidota</taxon>
        <taxon>Cytophagia</taxon>
        <taxon>Cytophagales</taxon>
        <taxon>Spirosomataceae</taxon>
        <taxon>Dyadobacter</taxon>
    </lineage>
</organism>
<evidence type="ECO:0000256" key="6">
    <source>
        <dbReference type="ARBA" id="ARBA00023316"/>
    </source>
</evidence>
<evidence type="ECO:0000256" key="3">
    <source>
        <dbReference type="ARBA" id="ARBA00022989"/>
    </source>
</evidence>
<evidence type="ECO:0000256" key="4">
    <source>
        <dbReference type="ARBA" id="ARBA00023136"/>
    </source>
</evidence>
<proteinExistence type="inferred from homology"/>
<evidence type="ECO:0000256" key="2">
    <source>
        <dbReference type="ARBA" id="ARBA00022692"/>
    </source>
</evidence>
<dbReference type="GO" id="GO:0071555">
    <property type="term" value="P:cell wall organization"/>
    <property type="evidence" value="ECO:0007669"/>
    <property type="project" value="UniProtKB-KW"/>
</dbReference>
<evidence type="ECO:0000256" key="7">
    <source>
        <dbReference type="HAMAP-Rule" id="MF_02065"/>
    </source>
</evidence>
<dbReference type="GO" id="GO:0009252">
    <property type="term" value="P:peptidoglycan biosynthetic process"/>
    <property type="evidence" value="ECO:0007669"/>
    <property type="project" value="UniProtKB-UniRule"/>
</dbReference>
<protein>
    <recommendedName>
        <fullName evidence="7">Endolytic murein transglycosylase</fullName>
        <ecNumber evidence="7">4.2.2.29</ecNumber>
    </recommendedName>
    <alternativeName>
        <fullName evidence="7">Peptidoglycan lytic transglycosylase</fullName>
    </alternativeName>
    <alternativeName>
        <fullName evidence="7">Peptidoglycan polymerization terminase</fullName>
    </alternativeName>
</protein>
<reference evidence="8 9" key="1">
    <citation type="submission" date="2016-10" db="EMBL/GenBank/DDBJ databases">
        <authorList>
            <person name="de Groot N.N."/>
        </authorList>
    </citation>
    <scope>NUCLEOTIDE SEQUENCE [LARGE SCALE GENOMIC DNA]</scope>
    <source>
        <strain evidence="8 9">DSM 19938</strain>
    </source>
</reference>
<feature type="site" description="Important for catalytic activity" evidence="7">
    <location>
        <position position="234"/>
    </location>
</feature>
<dbReference type="InterPro" id="IPR003770">
    <property type="entry name" value="MLTG-like"/>
</dbReference>
<dbReference type="PANTHER" id="PTHR30518:SF2">
    <property type="entry name" value="ENDOLYTIC MUREIN TRANSGLYCOSYLASE"/>
    <property type="match status" value="1"/>
</dbReference>
<dbReference type="STRING" id="408657.SAMN04487995_2144"/>
<keyword evidence="4 7" id="KW-0472">Membrane</keyword>
<dbReference type="Proteomes" id="UP000199532">
    <property type="component" value="Unassembled WGS sequence"/>
</dbReference>
<dbReference type="Gene3D" id="3.30.1490.480">
    <property type="entry name" value="Endolytic murein transglycosylase"/>
    <property type="match status" value="1"/>
</dbReference>
<keyword evidence="2 7" id="KW-0812">Transmembrane</keyword>
<dbReference type="GO" id="GO:0008932">
    <property type="term" value="F:lytic endotransglycosylase activity"/>
    <property type="evidence" value="ECO:0007669"/>
    <property type="project" value="UniProtKB-UniRule"/>
</dbReference>
<keyword evidence="1 7" id="KW-1003">Cell membrane</keyword>
<dbReference type="GO" id="GO:0005886">
    <property type="term" value="C:plasma membrane"/>
    <property type="evidence" value="ECO:0007669"/>
    <property type="project" value="UniProtKB-SubCell"/>
</dbReference>
<evidence type="ECO:0000256" key="5">
    <source>
        <dbReference type="ARBA" id="ARBA00023239"/>
    </source>
</evidence>
<evidence type="ECO:0000313" key="9">
    <source>
        <dbReference type="Proteomes" id="UP000199532"/>
    </source>
</evidence>
<keyword evidence="5 7" id="KW-0456">Lyase</keyword>
<name>A0A1H6TBQ0_9BACT</name>
<dbReference type="EMBL" id="FNXY01000003">
    <property type="protein sequence ID" value="SEI77441.1"/>
    <property type="molecule type" value="Genomic_DNA"/>
</dbReference>
<dbReference type="HAMAP" id="MF_02065">
    <property type="entry name" value="MltG"/>
    <property type="match status" value="1"/>
</dbReference>
<feature type="transmembrane region" description="Helical" evidence="7">
    <location>
        <begin position="20"/>
        <end position="40"/>
    </location>
</feature>
<gene>
    <name evidence="7" type="primary">mltG</name>
    <name evidence="8" type="ORF">SAMN04487995_2144</name>
</gene>
<dbReference type="Gene3D" id="3.30.160.60">
    <property type="entry name" value="Classic Zinc Finger"/>
    <property type="match status" value="1"/>
</dbReference>
<keyword evidence="9" id="KW-1185">Reference proteome</keyword>
<evidence type="ECO:0000313" key="8">
    <source>
        <dbReference type="EMBL" id="SEI77441.1"/>
    </source>
</evidence>
<dbReference type="AlphaFoldDB" id="A0A1H6TBQ0"/>
<comment type="subcellular location">
    <subcellularLocation>
        <location evidence="7">Cell membrane</location>
        <topology evidence="7">Single-pass membrane protein</topology>
    </subcellularLocation>
</comment>
<accession>A0A1H6TBQ0</accession>
<dbReference type="Pfam" id="PF02618">
    <property type="entry name" value="YceG"/>
    <property type="match status" value="1"/>
</dbReference>
<evidence type="ECO:0000256" key="1">
    <source>
        <dbReference type="ARBA" id="ARBA00022475"/>
    </source>
</evidence>
<comment type="similarity">
    <text evidence="7">Belongs to the transglycosylase MltG family.</text>
</comment>
<dbReference type="PANTHER" id="PTHR30518">
    <property type="entry name" value="ENDOLYTIC MUREIN TRANSGLYCOSYLASE"/>
    <property type="match status" value="1"/>
</dbReference>
<dbReference type="CDD" id="cd08010">
    <property type="entry name" value="MltG_like"/>
    <property type="match status" value="1"/>
</dbReference>
<comment type="function">
    <text evidence="7">Functions as a peptidoglycan terminase that cleaves nascent peptidoglycan strands endolytically to terminate their elongation.</text>
</comment>
<sequence>MLLKRLETKKTSQYNMSRNFKVGLFLVIAILTTTFTFYFWQIFKTPNLQVDKKESFALLIPEGATYQTVLDSLDKHQVINDNISFRFLAKLLKYSEKVKPGRYVIKPETSNYKAIKKLISGDQDAVKLTFNNIRLKEDLIKRIGSRFEFGETKFREALNDPKVCQKYGLDTLTIVSMFLPNTYDIFWTTGTEKFLDRMHSEYKKYWNAERVEKAKSIGLTPVQVSILASIVEEEQARKVDERPMVAGLYINRLNALMPLQADPTIKYALQDFAIKRILNEQLRVKSPYNTYVNIGLPPGPIRVADFKSLDAVLNYDKHDYLYMCAKADLSGYHAFAKTYPDHLNNARMYQAELNRLKIMK</sequence>
<keyword evidence="3 7" id="KW-1133">Transmembrane helix</keyword>
<keyword evidence="6 7" id="KW-0961">Cell wall biogenesis/degradation</keyword>